<evidence type="ECO:0000313" key="3">
    <source>
        <dbReference type="Proteomes" id="UP000032266"/>
    </source>
</evidence>
<dbReference type="AlphaFoldDB" id="A0A0C5VX47"/>
<dbReference type="InterPro" id="IPR000387">
    <property type="entry name" value="Tyr_Pase_dom"/>
</dbReference>
<proteinExistence type="predicted"/>
<evidence type="ECO:0000259" key="1">
    <source>
        <dbReference type="PROSITE" id="PS50056"/>
    </source>
</evidence>
<dbReference type="SUPFAM" id="SSF52799">
    <property type="entry name" value="(Phosphotyrosine protein) phosphatases II"/>
    <property type="match status" value="1"/>
</dbReference>
<organism evidence="2 3">
    <name type="scientific">Gynuella sunshinyii YC6258</name>
    <dbReference type="NCBI Taxonomy" id="1445510"/>
    <lineage>
        <taxon>Bacteria</taxon>
        <taxon>Pseudomonadati</taxon>
        <taxon>Pseudomonadota</taxon>
        <taxon>Gammaproteobacteria</taxon>
        <taxon>Oceanospirillales</taxon>
        <taxon>Saccharospirillaceae</taxon>
        <taxon>Gynuella</taxon>
    </lineage>
</organism>
<gene>
    <name evidence="2" type="ORF">YC6258_02981</name>
</gene>
<feature type="domain" description="Tyrosine specific protein phosphatases" evidence="1">
    <location>
        <begin position="31"/>
        <end position="74"/>
    </location>
</feature>
<dbReference type="PROSITE" id="PS00383">
    <property type="entry name" value="TYR_PHOSPHATASE_1"/>
    <property type="match status" value="1"/>
</dbReference>
<dbReference type="KEGG" id="gsn:YC6258_02981"/>
<dbReference type="Gene3D" id="3.90.190.10">
    <property type="entry name" value="Protein tyrosine phosphatase superfamily"/>
    <property type="match status" value="1"/>
</dbReference>
<evidence type="ECO:0000313" key="2">
    <source>
        <dbReference type="EMBL" id="AJQ95019.1"/>
    </source>
</evidence>
<dbReference type="InterPro" id="IPR000340">
    <property type="entry name" value="Dual-sp_phosphatase_cat-dom"/>
</dbReference>
<dbReference type="HOGENOM" id="CLU_2287553_0_0_6"/>
<sequence>MSDNAPPRPGDKQYCLSQLPLAISFITDNLGDGPVLIHCRSGKDRTALVMAATLMTMEQISARTAMNHIIKVRPIAFTADGWADFAQDVLTEFEKQQFTNL</sequence>
<dbReference type="InterPro" id="IPR016130">
    <property type="entry name" value="Tyr_Pase_AS"/>
</dbReference>
<name>A0A0C5VX47_9GAMM</name>
<keyword evidence="3" id="KW-1185">Reference proteome</keyword>
<reference evidence="2 3" key="1">
    <citation type="submission" date="2014-01" db="EMBL/GenBank/DDBJ databases">
        <title>Full genme sequencing of cellulolytic bacterium Gynuella sunshinyii YC6258T gen. nov., sp. nov.</title>
        <authorList>
            <person name="Khan H."/>
            <person name="Chung E.J."/>
            <person name="Chung Y.R."/>
        </authorList>
    </citation>
    <scope>NUCLEOTIDE SEQUENCE [LARGE SCALE GENOMIC DNA]</scope>
    <source>
        <strain evidence="2 3">YC6258</strain>
    </source>
</reference>
<accession>A0A0C5VX47</accession>
<protein>
    <recommendedName>
        <fullName evidence="1">Tyrosine specific protein phosphatases domain-containing protein</fullName>
    </recommendedName>
</protein>
<dbReference type="PROSITE" id="PS50056">
    <property type="entry name" value="TYR_PHOSPHATASE_2"/>
    <property type="match status" value="1"/>
</dbReference>
<dbReference type="Proteomes" id="UP000032266">
    <property type="component" value="Chromosome"/>
</dbReference>
<dbReference type="Pfam" id="PF00782">
    <property type="entry name" value="DSPc"/>
    <property type="match status" value="1"/>
</dbReference>
<dbReference type="InterPro" id="IPR029021">
    <property type="entry name" value="Prot-tyrosine_phosphatase-like"/>
</dbReference>
<dbReference type="EMBL" id="CP007142">
    <property type="protein sequence ID" value="AJQ95019.1"/>
    <property type="molecule type" value="Genomic_DNA"/>
</dbReference>
<dbReference type="STRING" id="1445510.YC6258_02981"/>